<comment type="caution">
    <text evidence="3">The sequence shown here is derived from an EMBL/GenBank/DDBJ whole genome shotgun (WGS) entry which is preliminary data.</text>
</comment>
<proteinExistence type="predicted"/>
<keyword evidence="4" id="KW-1185">Reference proteome</keyword>
<evidence type="ECO:0000256" key="1">
    <source>
        <dbReference type="SAM" id="MobiDB-lite"/>
    </source>
</evidence>
<evidence type="ECO:0000313" key="4">
    <source>
        <dbReference type="Proteomes" id="UP000821853"/>
    </source>
</evidence>
<gene>
    <name evidence="3" type="ORF">HPB48_009956</name>
</gene>
<accession>A0A9J6GSX5</accession>
<sequence length="171" mass="18277">MQPSYCRIPTWIGIIATGSGIMFLFVGVTLTILLCKLFNQQAAREVELRDLVSAVRPLLVPEAGLPQRPALTRSMQVDTVDRSVDCSVPQPPTQGGPEAVVPAVDGVEEASVLTRSSAGSARLLGRHAPEGAAEKWYCCRCGSCAATAWGTPRPSKGTEGPREAWASCRRK</sequence>
<keyword evidence="2" id="KW-1133">Transmembrane helix</keyword>
<dbReference type="EMBL" id="JABSTR010000009">
    <property type="protein sequence ID" value="KAH9378589.1"/>
    <property type="molecule type" value="Genomic_DNA"/>
</dbReference>
<name>A0A9J6GSX5_HAELO</name>
<dbReference type="Proteomes" id="UP000821853">
    <property type="component" value="Unassembled WGS sequence"/>
</dbReference>
<reference evidence="3 4" key="1">
    <citation type="journal article" date="2020" name="Cell">
        <title>Large-Scale Comparative Analyses of Tick Genomes Elucidate Their Genetic Diversity and Vector Capacities.</title>
        <authorList>
            <consortium name="Tick Genome and Microbiome Consortium (TIGMIC)"/>
            <person name="Jia N."/>
            <person name="Wang J."/>
            <person name="Shi W."/>
            <person name="Du L."/>
            <person name="Sun Y."/>
            <person name="Zhan W."/>
            <person name="Jiang J.F."/>
            <person name="Wang Q."/>
            <person name="Zhang B."/>
            <person name="Ji P."/>
            <person name="Bell-Sakyi L."/>
            <person name="Cui X.M."/>
            <person name="Yuan T.T."/>
            <person name="Jiang B.G."/>
            <person name="Yang W.F."/>
            <person name="Lam T.T."/>
            <person name="Chang Q.C."/>
            <person name="Ding S.J."/>
            <person name="Wang X.J."/>
            <person name="Zhu J.G."/>
            <person name="Ruan X.D."/>
            <person name="Zhao L."/>
            <person name="Wei J.T."/>
            <person name="Ye R.Z."/>
            <person name="Que T.C."/>
            <person name="Du C.H."/>
            <person name="Zhou Y.H."/>
            <person name="Cheng J.X."/>
            <person name="Dai P.F."/>
            <person name="Guo W.B."/>
            <person name="Han X.H."/>
            <person name="Huang E.J."/>
            <person name="Li L.F."/>
            <person name="Wei W."/>
            <person name="Gao Y.C."/>
            <person name="Liu J.Z."/>
            <person name="Shao H.Z."/>
            <person name="Wang X."/>
            <person name="Wang C.C."/>
            <person name="Yang T.C."/>
            <person name="Huo Q.B."/>
            <person name="Li W."/>
            <person name="Chen H.Y."/>
            <person name="Chen S.E."/>
            <person name="Zhou L.G."/>
            <person name="Ni X.B."/>
            <person name="Tian J.H."/>
            <person name="Sheng Y."/>
            <person name="Liu T."/>
            <person name="Pan Y.S."/>
            <person name="Xia L.Y."/>
            <person name="Li J."/>
            <person name="Zhao F."/>
            <person name="Cao W.C."/>
        </authorList>
    </citation>
    <scope>NUCLEOTIDE SEQUENCE [LARGE SCALE GENOMIC DNA]</scope>
    <source>
        <strain evidence="3">HaeL-2018</strain>
    </source>
</reference>
<evidence type="ECO:0000256" key="2">
    <source>
        <dbReference type="SAM" id="Phobius"/>
    </source>
</evidence>
<dbReference type="AlphaFoldDB" id="A0A9J6GSX5"/>
<protein>
    <submittedName>
        <fullName evidence="3">Uncharacterized protein</fullName>
    </submittedName>
</protein>
<keyword evidence="2" id="KW-0812">Transmembrane</keyword>
<feature type="region of interest" description="Disordered" evidence="1">
    <location>
        <begin position="150"/>
        <end position="171"/>
    </location>
</feature>
<keyword evidence="2" id="KW-0472">Membrane</keyword>
<organism evidence="3 4">
    <name type="scientific">Haemaphysalis longicornis</name>
    <name type="common">Bush tick</name>
    <dbReference type="NCBI Taxonomy" id="44386"/>
    <lineage>
        <taxon>Eukaryota</taxon>
        <taxon>Metazoa</taxon>
        <taxon>Ecdysozoa</taxon>
        <taxon>Arthropoda</taxon>
        <taxon>Chelicerata</taxon>
        <taxon>Arachnida</taxon>
        <taxon>Acari</taxon>
        <taxon>Parasitiformes</taxon>
        <taxon>Ixodida</taxon>
        <taxon>Ixodoidea</taxon>
        <taxon>Ixodidae</taxon>
        <taxon>Haemaphysalinae</taxon>
        <taxon>Haemaphysalis</taxon>
    </lineage>
</organism>
<dbReference type="OrthoDB" id="6476219at2759"/>
<feature type="transmembrane region" description="Helical" evidence="2">
    <location>
        <begin position="12"/>
        <end position="35"/>
    </location>
</feature>
<dbReference type="VEuPathDB" id="VectorBase:HLOH_041360"/>
<evidence type="ECO:0000313" key="3">
    <source>
        <dbReference type="EMBL" id="KAH9378589.1"/>
    </source>
</evidence>